<evidence type="ECO:0000313" key="1">
    <source>
        <dbReference type="EMBL" id="NEC21389.1"/>
    </source>
</evidence>
<proteinExistence type="predicted"/>
<dbReference type="AlphaFoldDB" id="A0A7K3S1Z5"/>
<accession>A0A7K3S1Z5</accession>
<comment type="caution">
    <text evidence="1">The sequence shown here is derived from an EMBL/GenBank/DDBJ whole genome shotgun (WGS) entry which is preliminary data.</text>
</comment>
<protein>
    <submittedName>
        <fullName evidence="1">DUF4231 domain-containing protein</fullName>
    </submittedName>
</protein>
<organism evidence="1 2">
    <name type="scientific">Streptomyces parvus</name>
    <dbReference type="NCBI Taxonomy" id="66428"/>
    <lineage>
        <taxon>Bacteria</taxon>
        <taxon>Bacillati</taxon>
        <taxon>Actinomycetota</taxon>
        <taxon>Actinomycetes</taxon>
        <taxon>Kitasatosporales</taxon>
        <taxon>Streptomycetaceae</taxon>
        <taxon>Streptomyces</taxon>
    </lineage>
</organism>
<name>A0A7K3S1Z5_9ACTN</name>
<feature type="non-terminal residue" evidence="1">
    <location>
        <position position="36"/>
    </location>
</feature>
<gene>
    <name evidence="1" type="ORF">G3I50_24540</name>
</gene>
<dbReference type="Proteomes" id="UP000469670">
    <property type="component" value="Unassembled WGS sequence"/>
</dbReference>
<dbReference type="EMBL" id="JAAGMP010001085">
    <property type="protein sequence ID" value="NEC21389.1"/>
    <property type="molecule type" value="Genomic_DNA"/>
</dbReference>
<evidence type="ECO:0000313" key="2">
    <source>
        <dbReference type="Proteomes" id="UP000469670"/>
    </source>
</evidence>
<reference evidence="1 2" key="1">
    <citation type="submission" date="2020-01" db="EMBL/GenBank/DDBJ databases">
        <title>Insect and environment-associated Actinomycetes.</title>
        <authorList>
            <person name="Currrie C."/>
            <person name="Chevrette M."/>
            <person name="Carlson C."/>
            <person name="Stubbendieck R."/>
            <person name="Wendt-Pienkowski E."/>
        </authorList>
    </citation>
    <scope>NUCLEOTIDE SEQUENCE [LARGE SCALE GENOMIC DNA]</scope>
    <source>
        <strain evidence="1 2">SID7590</strain>
    </source>
</reference>
<sequence length="36" mass="4135">MTALPEPLRSMVFRNDDLPELFHHTDAVAVARQREA</sequence>